<evidence type="ECO:0000313" key="2">
    <source>
        <dbReference type="Proteomes" id="UP000298381"/>
    </source>
</evidence>
<dbReference type="OrthoDB" id="9798941at2"/>
<protein>
    <submittedName>
        <fullName evidence="1">Anti-sigma regulatory factor</fullName>
    </submittedName>
</protein>
<accession>A0A4Z0D8P9</accession>
<keyword evidence="2" id="KW-1185">Reference proteome</keyword>
<dbReference type="Proteomes" id="UP000298381">
    <property type="component" value="Unassembled WGS sequence"/>
</dbReference>
<organism evidence="1 2">
    <name type="scientific">Soehngenia longivitae</name>
    <dbReference type="NCBI Taxonomy" id="2562294"/>
    <lineage>
        <taxon>Bacteria</taxon>
        <taxon>Bacillati</taxon>
        <taxon>Bacillota</taxon>
        <taxon>Tissierellia</taxon>
        <taxon>Tissierellales</taxon>
        <taxon>Tissierellaceae</taxon>
        <taxon>Soehngenia</taxon>
    </lineage>
</organism>
<name>A0A4Z0D8P9_9FIRM</name>
<dbReference type="RefSeq" id="WP_135270193.1">
    <property type="nucleotide sequence ID" value="NZ_SRIB01000002.1"/>
</dbReference>
<gene>
    <name evidence="1" type="ORF">E4100_01595</name>
</gene>
<dbReference type="AlphaFoldDB" id="A0A4Z0D8P9"/>
<evidence type="ECO:0000313" key="1">
    <source>
        <dbReference type="EMBL" id="TFZ41296.1"/>
    </source>
</evidence>
<reference evidence="1 2" key="1">
    <citation type="submission" date="2019-03" db="EMBL/GenBank/DDBJ databases">
        <title>Draft genome sequence data and analysis of a Fermenting Bacterium, Soehngenia longevitae strain 1933PT, isolated from petroleum reservoir in Azerbaijan.</title>
        <authorList>
            <person name="Grouzdev D.S."/>
            <person name="Bidzhieva S.K."/>
            <person name="Sokolova D.S."/>
            <person name="Tourova T.P."/>
            <person name="Poltaraus A.B."/>
            <person name="Nazina T.N."/>
        </authorList>
    </citation>
    <scope>NUCLEOTIDE SEQUENCE [LARGE SCALE GENOMIC DNA]</scope>
    <source>
        <strain evidence="1 2">1933P</strain>
    </source>
</reference>
<dbReference type="EMBL" id="SRIB01000002">
    <property type="protein sequence ID" value="TFZ41296.1"/>
    <property type="molecule type" value="Genomic_DNA"/>
</dbReference>
<proteinExistence type="predicted"/>
<sequence>MNNDTLKLIVPNKKDYLSIIRLTASAIASKLGFNIEEVEDVKVLMGEANIITLCSDNTNQLEIEFNIKEKALEILIELDGEINKEILDKKEVVMSKMIIESLADEVEYSKSSIRLTKLIN</sequence>
<comment type="caution">
    <text evidence="1">The sequence shown here is derived from an EMBL/GenBank/DDBJ whole genome shotgun (WGS) entry which is preliminary data.</text>
</comment>